<reference evidence="4" key="1">
    <citation type="submission" date="2020-05" db="EMBL/GenBank/DDBJ databases">
        <authorList>
            <person name="Chiriac C."/>
            <person name="Salcher M."/>
            <person name="Ghai R."/>
            <person name="Kavagutti S V."/>
        </authorList>
    </citation>
    <scope>NUCLEOTIDE SEQUENCE</scope>
</reference>
<dbReference type="NCBIfam" id="TIGR03971">
    <property type="entry name" value="SDR_subfam_1"/>
    <property type="match status" value="1"/>
</dbReference>
<evidence type="ECO:0000256" key="1">
    <source>
        <dbReference type="ARBA" id="ARBA00006484"/>
    </source>
</evidence>
<dbReference type="SUPFAM" id="SSF51735">
    <property type="entry name" value="NAD(P)-binding Rossmann-fold domains"/>
    <property type="match status" value="1"/>
</dbReference>
<gene>
    <name evidence="4" type="ORF">UFOPK2282_01278</name>
    <name evidence="5" type="ORF">UFOPK3576_00816</name>
</gene>
<dbReference type="InterPro" id="IPR023985">
    <property type="entry name" value="SDR_subfam_1"/>
</dbReference>
<dbReference type="PANTHER" id="PTHR43180">
    <property type="entry name" value="3-OXOACYL-(ACYL-CARRIER-PROTEIN) REDUCTASE (AFU_ORTHOLOGUE AFUA_6G11210)"/>
    <property type="match status" value="1"/>
</dbReference>
<dbReference type="EMBL" id="CAFBMO010000027">
    <property type="protein sequence ID" value="CAB4906766.1"/>
    <property type="molecule type" value="Genomic_DNA"/>
</dbReference>
<dbReference type="CDD" id="cd05233">
    <property type="entry name" value="SDR_c"/>
    <property type="match status" value="1"/>
</dbReference>
<keyword evidence="3" id="KW-0520">NAD</keyword>
<dbReference type="EMBL" id="CAEZWR010000178">
    <property type="protein sequence ID" value="CAB4674677.1"/>
    <property type="molecule type" value="Genomic_DNA"/>
</dbReference>
<name>A0A6J6MKQ7_9ZZZZ</name>
<sequence length="289" mass="30038">MAGRVQGKVAVISGAARGQGRSHALRLAQEGADIIAIDLCEDISTNHYALASQADLAETKRLVEAEGQKCITIVADVRERRDMIAAVAQGVQALGGHLEIVVANAGICPLGADVPAQGFLDATAVDLVGVYNTIEAAFPFLKAGGSIIATGSVAGLMPGGTDNPANGAGGAGYSHSKRQVARLVHDLALQFGPLSIRVNAVHPTNVNTNMLMSEPMYKIFRPDLESPTQADAMMAFPAMQVMPIPYVEPVDISNAVLYLASDEARYVTGQQHKVDAGALLRGTSSGAPA</sequence>
<dbReference type="PANTHER" id="PTHR43180:SF66">
    <property type="entry name" value="SHORT-CHAIN DEHYDROGENASE_REDUCTASE FAMILY PROTEIN"/>
    <property type="match status" value="1"/>
</dbReference>
<dbReference type="PRINTS" id="PR00081">
    <property type="entry name" value="GDHRDH"/>
</dbReference>
<dbReference type="InterPro" id="IPR036291">
    <property type="entry name" value="NAD(P)-bd_dom_sf"/>
</dbReference>
<evidence type="ECO:0000256" key="3">
    <source>
        <dbReference type="ARBA" id="ARBA00023027"/>
    </source>
</evidence>
<dbReference type="FunFam" id="3.40.50.720:FF:000084">
    <property type="entry name" value="Short-chain dehydrogenase reductase"/>
    <property type="match status" value="1"/>
</dbReference>
<evidence type="ECO:0000256" key="2">
    <source>
        <dbReference type="ARBA" id="ARBA00023002"/>
    </source>
</evidence>
<dbReference type="GO" id="GO:0016491">
    <property type="term" value="F:oxidoreductase activity"/>
    <property type="evidence" value="ECO:0007669"/>
    <property type="project" value="UniProtKB-KW"/>
</dbReference>
<keyword evidence="2" id="KW-0560">Oxidoreductase</keyword>
<proteinExistence type="inferred from homology"/>
<evidence type="ECO:0000313" key="4">
    <source>
        <dbReference type="EMBL" id="CAB4674677.1"/>
    </source>
</evidence>
<comment type="similarity">
    <text evidence="1">Belongs to the short-chain dehydrogenases/reductases (SDR) family.</text>
</comment>
<accession>A0A6J6MKQ7</accession>
<dbReference type="AlphaFoldDB" id="A0A6J6MKQ7"/>
<evidence type="ECO:0000313" key="5">
    <source>
        <dbReference type="EMBL" id="CAB4906766.1"/>
    </source>
</evidence>
<dbReference type="InterPro" id="IPR002347">
    <property type="entry name" value="SDR_fam"/>
</dbReference>
<dbReference type="Pfam" id="PF13561">
    <property type="entry name" value="adh_short_C2"/>
    <property type="match status" value="1"/>
</dbReference>
<dbReference type="Gene3D" id="3.40.50.720">
    <property type="entry name" value="NAD(P)-binding Rossmann-like Domain"/>
    <property type="match status" value="1"/>
</dbReference>
<protein>
    <submittedName>
        <fullName evidence="4">Unannotated protein</fullName>
    </submittedName>
</protein>
<organism evidence="4">
    <name type="scientific">freshwater metagenome</name>
    <dbReference type="NCBI Taxonomy" id="449393"/>
    <lineage>
        <taxon>unclassified sequences</taxon>
        <taxon>metagenomes</taxon>
        <taxon>ecological metagenomes</taxon>
    </lineage>
</organism>